<keyword evidence="1" id="KW-0812">Transmembrane</keyword>
<keyword evidence="1" id="KW-0472">Membrane</keyword>
<feature type="transmembrane region" description="Helical" evidence="1">
    <location>
        <begin position="12"/>
        <end position="34"/>
    </location>
</feature>
<evidence type="ECO:0000313" key="3">
    <source>
        <dbReference type="EMBL" id="MBC5779868.1"/>
    </source>
</evidence>
<feature type="transmembrane region" description="Helical" evidence="1">
    <location>
        <begin position="54"/>
        <end position="78"/>
    </location>
</feature>
<keyword evidence="4" id="KW-1185">Reference proteome</keyword>
<organism evidence="3 4">
    <name type="scientific">Blautia difficilis</name>
    <dbReference type="NCBI Taxonomy" id="2763027"/>
    <lineage>
        <taxon>Bacteria</taxon>
        <taxon>Bacillati</taxon>
        <taxon>Bacillota</taxon>
        <taxon>Clostridia</taxon>
        <taxon>Lachnospirales</taxon>
        <taxon>Lachnospiraceae</taxon>
        <taxon>Blautia</taxon>
    </lineage>
</organism>
<protein>
    <submittedName>
        <fullName evidence="3">Phosphatase PAP2 family protein</fullName>
    </submittedName>
</protein>
<keyword evidence="1" id="KW-1133">Transmembrane helix</keyword>
<dbReference type="InterPro" id="IPR026841">
    <property type="entry name" value="Aur1/Ipt1"/>
</dbReference>
<reference evidence="3 4" key="1">
    <citation type="submission" date="2020-08" db="EMBL/GenBank/DDBJ databases">
        <title>Genome public.</title>
        <authorList>
            <person name="Liu C."/>
            <person name="Sun Q."/>
        </authorList>
    </citation>
    <scope>NUCLEOTIDE SEQUENCE [LARGE SCALE GENOMIC DNA]</scope>
    <source>
        <strain evidence="3 4">M29</strain>
    </source>
</reference>
<evidence type="ECO:0000259" key="2">
    <source>
        <dbReference type="Pfam" id="PF14378"/>
    </source>
</evidence>
<dbReference type="RefSeq" id="WP_019162428.1">
    <property type="nucleotide sequence ID" value="NZ_JACOQG010000012.1"/>
</dbReference>
<dbReference type="InterPro" id="IPR036938">
    <property type="entry name" value="PAP2/HPO_sf"/>
</dbReference>
<evidence type="ECO:0000256" key="1">
    <source>
        <dbReference type="SAM" id="Phobius"/>
    </source>
</evidence>
<dbReference type="Proteomes" id="UP000649826">
    <property type="component" value="Unassembled WGS sequence"/>
</dbReference>
<accession>A0ABR7IJ76</accession>
<dbReference type="Pfam" id="PF14378">
    <property type="entry name" value="PAP2_3"/>
    <property type="match status" value="1"/>
</dbReference>
<dbReference type="EMBL" id="JACOQG010000012">
    <property type="protein sequence ID" value="MBC5779868.1"/>
    <property type="molecule type" value="Genomic_DNA"/>
</dbReference>
<evidence type="ECO:0000313" key="4">
    <source>
        <dbReference type="Proteomes" id="UP000649826"/>
    </source>
</evidence>
<comment type="caution">
    <text evidence="3">The sequence shown here is derived from an EMBL/GenBank/DDBJ whole genome shotgun (WGS) entry which is preliminary data.</text>
</comment>
<gene>
    <name evidence="3" type="ORF">H8Z82_09365</name>
</gene>
<sequence length="225" mass="26316">MKKKFEDFIKKYLPGWAILPLVTIVVLNCLIYWGSDQLTSGRYHYDFTGTLDRMVPLVPAFIWIYILAFPFWAVNYILAAQRGKDQFYRFVATDLTIHLTCFVIFLILPTTNVRPEITGNSWSEQMLQLVYAMDGGNSPSNLFPSIHCYVSWLSWRSVHKSEKIPEWYQHFSLIFAILIIISTQVLKQHYLVDAVAGVVLVELAWNFYKKGNRHQIVKKIFREKI</sequence>
<feature type="transmembrane region" description="Helical" evidence="1">
    <location>
        <begin position="167"/>
        <end position="184"/>
    </location>
</feature>
<name>A0ABR7IJ76_9FIRM</name>
<proteinExistence type="predicted"/>
<dbReference type="SUPFAM" id="SSF48317">
    <property type="entry name" value="Acid phosphatase/Vanadium-dependent haloperoxidase"/>
    <property type="match status" value="1"/>
</dbReference>
<feature type="domain" description="Inositolphosphotransferase Aur1/Ipt1" evidence="2">
    <location>
        <begin position="59"/>
        <end position="205"/>
    </location>
</feature>
<feature type="transmembrane region" description="Helical" evidence="1">
    <location>
        <begin position="90"/>
        <end position="108"/>
    </location>
</feature>